<dbReference type="Proteomes" id="UP000541610">
    <property type="component" value="Unassembled WGS sequence"/>
</dbReference>
<sequence length="421" mass="47981">MYWLEEVDEISLLIQFNSTGGRGGSKRSRVPRRLEQVAGGGRRFVVVVSDKDAGRLVVEEVVTASFSTLLVLWAATPSFPNCKGTWPLRQYGLLCPPSLVDCHYTGYSSTVDTSRLISTAKIMPCDNEVNRICWPAKAVGNIMDLFQRRANLHHDVYQHPTVTGVDLILRDAFVKASPHLQVRCRDGEFRSLKEASGDPVAFSRVTNWLHQYIQFGRHVKLNVDWDHPDMLEATRLLENISNRQLFKIAGIFTERYPGQRDLTKTAEEIAALTRGQVKPAEIECRSRKISWGMKDKNPMENIRFYAEKGSMRLSRTEFPNMLPRAFEDAETIVFLKSQDQSKRQATKAALDEWLQQQPECDRPSDASPMKVGPPTPRCNNQKKLPSNRAQLKRVFSLITPSYETPSKHPVENRARRVRLEK</sequence>
<dbReference type="GO" id="GO:0005634">
    <property type="term" value="C:nucleus"/>
    <property type="evidence" value="ECO:0007669"/>
    <property type="project" value="TreeGrafter"/>
</dbReference>
<accession>A0A7J6NRN4</accession>
<dbReference type="PANTHER" id="PTHR11373:SF4">
    <property type="entry name" value="DEOXYNUCLEOSIDE TRIPHOSPHATE TRIPHOSPHOHYDROLASE SAMHD1"/>
    <property type="match status" value="1"/>
</dbReference>
<feature type="compositionally biased region" description="Basic and acidic residues" evidence="1">
    <location>
        <begin position="405"/>
        <end position="421"/>
    </location>
</feature>
<dbReference type="EMBL" id="JABANP010000228">
    <property type="protein sequence ID" value="KAF4686256.1"/>
    <property type="molecule type" value="Genomic_DNA"/>
</dbReference>
<gene>
    <name evidence="2" type="primary">SAMHD1_1</name>
    <name evidence="2" type="ORF">FOZ60_005454</name>
</gene>
<evidence type="ECO:0000313" key="2">
    <source>
        <dbReference type="EMBL" id="KAF4686256.1"/>
    </source>
</evidence>
<feature type="compositionally biased region" description="Polar residues" evidence="1">
    <location>
        <begin position="377"/>
        <end position="386"/>
    </location>
</feature>
<dbReference type="PANTHER" id="PTHR11373">
    <property type="entry name" value="DEOXYNUCLEOSIDE TRIPHOSPHATE TRIPHOSPHOHYDROLASE"/>
    <property type="match status" value="1"/>
</dbReference>
<dbReference type="GO" id="GO:0008832">
    <property type="term" value="F:dGTPase activity"/>
    <property type="evidence" value="ECO:0007669"/>
    <property type="project" value="TreeGrafter"/>
</dbReference>
<feature type="region of interest" description="Disordered" evidence="1">
    <location>
        <begin position="399"/>
        <end position="421"/>
    </location>
</feature>
<dbReference type="GO" id="GO:0006203">
    <property type="term" value="P:dGTP catabolic process"/>
    <property type="evidence" value="ECO:0007669"/>
    <property type="project" value="TreeGrafter"/>
</dbReference>
<dbReference type="Gene3D" id="3.30.70.2760">
    <property type="match status" value="1"/>
</dbReference>
<reference evidence="2 3" key="1">
    <citation type="submission" date="2020-04" db="EMBL/GenBank/DDBJ databases">
        <title>Perkinsus olseni comparative genomics.</title>
        <authorList>
            <person name="Bogema D.R."/>
        </authorList>
    </citation>
    <scope>NUCLEOTIDE SEQUENCE [LARGE SCALE GENOMIC DNA]</scope>
    <source>
        <strain evidence="2">00978-12</strain>
    </source>
</reference>
<dbReference type="Gene3D" id="1.10.3210.10">
    <property type="entry name" value="Hypothetical protein af1432"/>
    <property type="match status" value="1"/>
</dbReference>
<dbReference type="InterPro" id="IPR050135">
    <property type="entry name" value="dGTPase-like"/>
</dbReference>
<evidence type="ECO:0000256" key="1">
    <source>
        <dbReference type="SAM" id="MobiDB-lite"/>
    </source>
</evidence>
<proteinExistence type="predicted"/>
<organism evidence="2 3">
    <name type="scientific">Perkinsus olseni</name>
    <name type="common">Perkinsus atlanticus</name>
    <dbReference type="NCBI Taxonomy" id="32597"/>
    <lineage>
        <taxon>Eukaryota</taxon>
        <taxon>Sar</taxon>
        <taxon>Alveolata</taxon>
        <taxon>Perkinsozoa</taxon>
        <taxon>Perkinsea</taxon>
        <taxon>Perkinsida</taxon>
        <taxon>Perkinsidae</taxon>
        <taxon>Perkinsus</taxon>
    </lineage>
</organism>
<dbReference type="OrthoDB" id="9991235at2759"/>
<name>A0A7J6NRN4_PEROL</name>
<dbReference type="SUPFAM" id="SSF109604">
    <property type="entry name" value="HD-domain/PDEase-like"/>
    <property type="match status" value="1"/>
</dbReference>
<comment type="caution">
    <text evidence="2">The sequence shown here is derived from an EMBL/GenBank/DDBJ whole genome shotgun (WGS) entry which is preliminary data.</text>
</comment>
<evidence type="ECO:0000313" key="3">
    <source>
        <dbReference type="Proteomes" id="UP000541610"/>
    </source>
</evidence>
<feature type="region of interest" description="Disordered" evidence="1">
    <location>
        <begin position="356"/>
        <end position="386"/>
    </location>
</feature>
<dbReference type="AlphaFoldDB" id="A0A7J6NRN4"/>
<protein>
    <submittedName>
        <fullName evidence="2">SAM domain and HD</fullName>
    </submittedName>
</protein>